<dbReference type="PANTHER" id="PTHR21666:SF270">
    <property type="entry name" value="MUREIN HYDROLASE ACTIVATOR ENVC"/>
    <property type="match status" value="1"/>
</dbReference>
<dbReference type="Proteomes" id="UP000029714">
    <property type="component" value="Unassembled WGS sequence"/>
</dbReference>
<gene>
    <name evidence="2" type="ORF">DCO61_03445</name>
    <name evidence="3" type="ORF">LS64_011805</name>
</gene>
<feature type="domain" description="M23ase beta-sheet core" evidence="1">
    <location>
        <begin position="111"/>
        <end position="205"/>
    </location>
</feature>
<dbReference type="Pfam" id="PF01551">
    <property type="entry name" value="Peptidase_M23"/>
    <property type="match status" value="1"/>
</dbReference>
<dbReference type="Proteomes" id="UP000477070">
    <property type="component" value="Unassembled WGS sequence"/>
</dbReference>
<sequence>MILRGIEWVDKYNTKNEYDKLSFELENGNSKEVIKHSKEIIFPLKAKPLNDKGLLYDWSIKNITDKGASQTIYGWNRSGGKRKHAGRDLYTNLFNRKIYENSVNTLRSQIEIVSIANGEILEIKYFYYETYQVTILHKTFNHGKFIIRYGELDKNTIKVKIGDKVKQGQVLGYSGILIDNSKNKHPNIISGQIVMMLHFEYFKDGDDTKNNLTNKNNLPFQRRKDISDPLEILEEGYKNTFFKD</sequence>
<dbReference type="InterPro" id="IPR016047">
    <property type="entry name" value="M23ase_b-sheet_dom"/>
</dbReference>
<organism evidence="3 4">
    <name type="scientific">Helicobacter saguini</name>
    <dbReference type="NCBI Taxonomy" id="1548018"/>
    <lineage>
        <taxon>Bacteria</taxon>
        <taxon>Pseudomonadati</taxon>
        <taxon>Campylobacterota</taxon>
        <taxon>Epsilonproteobacteria</taxon>
        <taxon>Campylobacterales</taxon>
        <taxon>Helicobacteraceae</taxon>
        <taxon>Helicobacter</taxon>
    </lineage>
</organism>
<dbReference type="SUPFAM" id="SSF51261">
    <property type="entry name" value="Duplicated hybrid motif"/>
    <property type="match status" value="1"/>
</dbReference>
<dbReference type="Gene3D" id="2.70.70.10">
    <property type="entry name" value="Glucose Permease (Domain IIA)"/>
    <property type="match status" value="1"/>
</dbReference>
<evidence type="ECO:0000313" key="5">
    <source>
        <dbReference type="Proteomes" id="UP000477070"/>
    </source>
</evidence>
<protein>
    <submittedName>
        <fullName evidence="3">M23 family metallopeptidase</fullName>
    </submittedName>
    <submittedName>
        <fullName evidence="2">Peptidoglycan DD-metalloendopeptidase family protein</fullName>
    </submittedName>
</protein>
<proteinExistence type="predicted"/>
<evidence type="ECO:0000313" key="2">
    <source>
        <dbReference type="EMBL" id="MWV69099.1"/>
    </source>
</evidence>
<comment type="caution">
    <text evidence="3">The sequence shown here is derived from an EMBL/GenBank/DDBJ whole genome shotgun (WGS) entry which is preliminary data.</text>
</comment>
<reference evidence="3" key="3">
    <citation type="submission" date="2018-04" db="EMBL/GenBank/DDBJ databases">
        <authorList>
            <person name="Sheh A."/>
            <person name="Shen Z."/>
            <person name="Mannion A.J."/>
            <person name="Fox J.G."/>
        </authorList>
    </citation>
    <scope>NUCLEOTIDE SEQUENCE</scope>
    <source>
        <strain evidence="3">MIT 97-6194</strain>
    </source>
</reference>
<dbReference type="AlphaFoldDB" id="A0A347VU84"/>
<reference evidence="3 4" key="1">
    <citation type="journal article" date="2014" name="Genome Announc.">
        <title>Draft genome sequences of eight enterohepatic helicobacter species isolated from both laboratory and wild rodents.</title>
        <authorList>
            <person name="Sheh A."/>
            <person name="Shen Z."/>
            <person name="Fox J.G."/>
        </authorList>
    </citation>
    <scope>NUCLEOTIDE SEQUENCE [LARGE SCALE GENOMIC DNA]</scope>
    <source>
        <strain evidence="3 4">MIT 97-6194</strain>
    </source>
</reference>
<dbReference type="InterPro" id="IPR050570">
    <property type="entry name" value="Cell_wall_metabolism_enzyme"/>
</dbReference>
<dbReference type="GO" id="GO:0004222">
    <property type="term" value="F:metalloendopeptidase activity"/>
    <property type="evidence" value="ECO:0007669"/>
    <property type="project" value="TreeGrafter"/>
</dbReference>
<reference evidence="2 5" key="4">
    <citation type="submission" date="2019-12" db="EMBL/GenBank/DDBJ databases">
        <title>Multi-Generational Helicobacter saguini Isolates.</title>
        <authorList>
            <person name="Mannion A."/>
            <person name="Shen Z."/>
            <person name="Fox J.G."/>
        </authorList>
    </citation>
    <scope>NUCLEOTIDE SEQUENCE [LARGE SCALE GENOMIC DNA]</scope>
    <source>
        <strain evidence="2">16-048</strain>
        <strain evidence="5">16-048 (F4)</strain>
    </source>
</reference>
<evidence type="ECO:0000259" key="1">
    <source>
        <dbReference type="Pfam" id="PF01551"/>
    </source>
</evidence>
<keyword evidence="4" id="KW-1185">Reference proteome</keyword>
<dbReference type="OrthoDB" id="5327667at2"/>
<evidence type="ECO:0000313" key="4">
    <source>
        <dbReference type="Proteomes" id="UP000029714"/>
    </source>
</evidence>
<dbReference type="EMBL" id="JRMP02000034">
    <property type="protein sequence ID" value="TLD91539.1"/>
    <property type="molecule type" value="Genomic_DNA"/>
</dbReference>
<name>A0A347VU84_9HELI</name>
<evidence type="ECO:0000313" key="3">
    <source>
        <dbReference type="EMBL" id="TLD91539.1"/>
    </source>
</evidence>
<dbReference type="InterPro" id="IPR011055">
    <property type="entry name" value="Dup_hybrid_motif"/>
</dbReference>
<dbReference type="EMBL" id="QBIU01000001">
    <property type="protein sequence ID" value="MWV69099.1"/>
    <property type="molecule type" value="Genomic_DNA"/>
</dbReference>
<reference evidence="3 4" key="2">
    <citation type="journal article" date="2016" name="Infect. Immun.">
        <title>Helicobacter saguini, a Novel Helicobacter Isolated from Cotton-Top Tamarins with Ulcerative Colitis, Has Proinflammatory Properties and Induces Typhlocolitis and Dysplasia in Gnotobiotic IL-10-/- Mice.</title>
        <authorList>
            <person name="Shen Z."/>
            <person name="Mannion A."/>
            <person name="Whary M.T."/>
            <person name="Muthupalani S."/>
            <person name="Sheh A."/>
            <person name="Feng Y."/>
            <person name="Gong G."/>
            <person name="Vandamme P."/>
            <person name="Holcombe H.R."/>
            <person name="Paster B.J."/>
            <person name="Fox J.G."/>
        </authorList>
    </citation>
    <scope>NUCLEOTIDE SEQUENCE [LARGE SCALE GENOMIC DNA]</scope>
    <source>
        <strain evidence="3 4">MIT 97-6194</strain>
    </source>
</reference>
<dbReference type="PANTHER" id="PTHR21666">
    <property type="entry name" value="PEPTIDASE-RELATED"/>
    <property type="match status" value="1"/>
</dbReference>
<accession>A0A347VU84</accession>
<dbReference type="CDD" id="cd12797">
    <property type="entry name" value="M23_peptidase"/>
    <property type="match status" value="1"/>
</dbReference>